<dbReference type="Gene3D" id="3.40.190.10">
    <property type="entry name" value="Periplasmic binding protein-like II"/>
    <property type="match status" value="1"/>
</dbReference>
<proteinExistence type="predicted"/>
<protein>
    <submittedName>
        <fullName evidence="2">Phosphonate transport system substrate-binding protein</fullName>
    </submittedName>
</protein>
<feature type="signal peptide" evidence="1">
    <location>
        <begin position="1"/>
        <end position="26"/>
    </location>
</feature>
<dbReference type="PROSITE" id="PS51318">
    <property type="entry name" value="TAT"/>
    <property type="match status" value="1"/>
</dbReference>
<evidence type="ECO:0000313" key="3">
    <source>
        <dbReference type="Proteomes" id="UP000592780"/>
    </source>
</evidence>
<feature type="chain" id="PRO_5031506346" evidence="1">
    <location>
        <begin position="27"/>
        <end position="92"/>
    </location>
</feature>
<dbReference type="InterPro" id="IPR006311">
    <property type="entry name" value="TAT_signal"/>
</dbReference>
<keyword evidence="3" id="KW-1185">Reference proteome</keyword>
<comment type="caution">
    <text evidence="2">The sequence shown here is derived from an EMBL/GenBank/DDBJ whole genome shotgun (WGS) entry which is preliminary data.</text>
</comment>
<reference evidence="2 3" key="1">
    <citation type="submission" date="2020-08" db="EMBL/GenBank/DDBJ databases">
        <title>Genomic Encyclopedia of Type Strains, Phase IV (KMG-V): Genome sequencing to study the core and pangenomes of soil and plant-associated prokaryotes.</title>
        <authorList>
            <person name="Whitman W."/>
        </authorList>
    </citation>
    <scope>NUCLEOTIDE SEQUENCE [LARGE SCALE GENOMIC DNA]</scope>
    <source>
        <strain evidence="2 3">JPY158</strain>
    </source>
</reference>
<accession>A0A7W8VA71</accession>
<gene>
    <name evidence="2" type="ORF">HDG40_007176</name>
</gene>
<name>A0A7W8VA71_PARAM</name>
<evidence type="ECO:0000256" key="1">
    <source>
        <dbReference type="SAM" id="SignalP"/>
    </source>
</evidence>
<dbReference type="Proteomes" id="UP000592780">
    <property type="component" value="Unassembled WGS sequence"/>
</dbReference>
<dbReference type="EMBL" id="JACHDD010000017">
    <property type="protein sequence ID" value="MBB5428981.1"/>
    <property type="molecule type" value="Genomic_DNA"/>
</dbReference>
<evidence type="ECO:0000313" key="2">
    <source>
        <dbReference type="EMBL" id="MBB5428981.1"/>
    </source>
</evidence>
<dbReference type="Pfam" id="PF12974">
    <property type="entry name" value="Phosphonate-bd"/>
    <property type="match status" value="1"/>
</dbReference>
<sequence length="92" mass="9787">MTTRRPFIAGAAGFASSWALAPLAHAQSSKSLRFGVGPLQPTAEDTKKSFGPFVAWLAKQLGVDYELSATTDWARMAVAMGSSQLDLAWMGP</sequence>
<keyword evidence="1" id="KW-0732">Signal</keyword>
<dbReference type="AlphaFoldDB" id="A0A7W8VA71"/>
<organism evidence="2 3">
    <name type="scientific">Paraburkholderia atlantica</name>
    <dbReference type="NCBI Taxonomy" id="2654982"/>
    <lineage>
        <taxon>Bacteria</taxon>
        <taxon>Pseudomonadati</taxon>
        <taxon>Pseudomonadota</taxon>
        <taxon>Betaproteobacteria</taxon>
        <taxon>Burkholderiales</taxon>
        <taxon>Burkholderiaceae</taxon>
        <taxon>Paraburkholderia</taxon>
    </lineage>
</organism>